<reference evidence="2" key="1">
    <citation type="submission" date="2013-09" db="EMBL/GenBank/DDBJ databases">
        <title>Corchorus olitorius genome sequencing.</title>
        <authorList>
            <person name="Alam M."/>
            <person name="Haque M.S."/>
            <person name="Islam M.S."/>
            <person name="Emdad E.M."/>
            <person name="Islam M.M."/>
            <person name="Ahmed B."/>
            <person name="Halim A."/>
            <person name="Hossen Q.M.M."/>
            <person name="Hossain M.Z."/>
            <person name="Ahmed R."/>
            <person name="Khan M.M."/>
            <person name="Islam R."/>
            <person name="Rashid M.M."/>
            <person name="Khan S.A."/>
            <person name="Rahman M.S."/>
            <person name="Alam M."/>
            <person name="Yahiya A.S."/>
            <person name="Khan M.S."/>
            <person name="Azam M.S."/>
            <person name="Haque T."/>
            <person name="Lashkar M.Z.H."/>
            <person name="Akhand A.I."/>
            <person name="Morshed G."/>
            <person name="Roy S."/>
            <person name="Uddin K.S."/>
            <person name="Rabeya T."/>
            <person name="Hossain A.S."/>
            <person name="Chowdhury A."/>
            <person name="Snigdha A.R."/>
            <person name="Mortoza M.S."/>
            <person name="Matin S.A."/>
            <person name="Hoque S.M.E."/>
            <person name="Islam M.K."/>
            <person name="Roy D.K."/>
            <person name="Haider R."/>
            <person name="Moosa M.M."/>
            <person name="Elias S.M."/>
            <person name="Hasan A.M."/>
            <person name="Jahan S."/>
            <person name="Shafiuddin M."/>
            <person name="Mahmood N."/>
            <person name="Shommy N.S."/>
        </authorList>
    </citation>
    <scope>NUCLEOTIDE SEQUENCE [LARGE SCALE GENOMIC DNA]</scope>
    <source>
        <strain evidence="2">cv. O-4</strain>
    </source>
</reference>
<dbReference type="InterPro" id="IPR044809">
    <property type="entry name" value="AUF1-like"/>
</dbReference>
<proteinExistence type="predicted"/>
<protein>
    <recommendedName>
        <fullName evidence="3">F-box domain-containing protein</fullName>
    </recommendedName>
</protein>
<keyword evidence="2" id="KW-1185">Reference proteome</keyword>
<dbReference type="EMBL" id="AWUE01024075">
    <property type="protein sequence ID" value="OMO51690.1"/>
    <property type="molecule type" value="Genomic_DNA"/>
</dbReference>
<comment type="caution">
    <text evidence="1">The sequence shown here is derived from an EMBL/GenBank/DDBJ whole genome shotgun (WGS) entry which is preliminary data.</text>
</comment>
<evidence type="ECO:0008006" key="3">
    <source>
        <dbReference type="Google" id="ProtNLM"/>
    </source>
</evidence>
<dbReference type="PANTHER" id="PTHR31215">
    <property type="entry name" value="OS05G0510400 PROTEIN-RELATED"/>
    <property type="match status" value="1"/>
</dbReference>
<dbReference type="Proteomes" id="UP000187203">
    <property type="component" value="Unassembled WGS sequence"/>
</dbReference>
<accession>A0A1R3G0Z0</accession>
<evidence type="ECO:0000313" key="1">
    <source>
        <dbReference type="EMBL" id="OMO51690.1"/>
    </source>
</evidence>
<organism evidence="1 2">
    <name type="scientific">Corchorus olitorius</name>
    <dbReference type="NCBI Taxonomy" id="93759"/>
    <lineage>
        <taxon>Eukaryota</taxon>
        <taxon>Viridiplantae</taxon>
        <taxon>Streptophyta</taxon>
        <taxon>Embryophyta</taxon>
        <taxon>Tracheophyta</taxon>
        <taxon>Spermatophyta</taxon>
        <taxon>Magnoliopsida</taxon>
        <taxon>eudicotyledons</taxon>
        <taxon>Gunneridae</taxon>
        <taxon>Pentapetalae</taxon>
        <taxon>rosids</taxon>
        <taxon>malvids</taxon>
        <taxon>Malvales</taxon>
        <taxon>Malvaceae</taxon>
        <taxon>Grewioideae</taxon>
        <taxon>Apeibeae</taxon>
        <taxon>Corchorus</taxon>
    </lineage>
</organism>
<name>A0A1R3G0Z0_9ROSI</name>
<sequence>MAWDQIQNLGSHTQDEEMKQDLFQRLPDDVVMLIINKLIRMKTLFLFFLVANRYSSLVTKTHSLFVDLHTPTFLGRLGDFLGNLVAKFKRAPTPIVPSPINQKISAIEHGFKQLKHLHLHFGDNYVSPSKPNRFCRSVTLFWSHIKLCHLVIATSVNQSNFDLDGPVGSSNGDGMDDFIGAEKIYYNLCPYGYDCFFGGDVFIMGKEQIARLQSNEEQVSANPATLQLSFSVRPKLHVPKSNYTMTNVAFVCVTLFMRMLRVNMMRKACYFECKQENRGGKENHTLGWSPIYLPRNRSSSSPASMKDQFEGLPDDVVMIIINKLIHIKTLTLFTLVSKRYSFLVSQTDSLFVFVELPDHEHPQRRRGFLRRFGGLLSNLVAKFIRASSLKMVDPYTQKIHAVHHDFQYMKISSSPLG</sequence>
<gene>
    <name evidence="1" type="ORF">COLO4_37558</name>
</gene>
<dbReference type="OrthoDB" id="812961at2759"/>
<evidence type="ECO:0000313" key="2">
    <source>
        <dbReference type="Proteomes" id="UP000187203"/>
    </source>
</evidence>
<dbReference type="AlphaFoldDB" id="A0A1R3G0Z0"/>